<comment type="caution">
    <text evidence="1">The sequence shown here is derived from an EMBL/GenBank/DDBJ whole genome shotgun (WGS) entry which is preliminary data.</text>
</comment>
<keyword evidence="2" id="KW-1185">Reference proteome</keyword>
<evidence type="ECO:0000313" key="1">
    <source>
        <dbReference type="EMBL" id="CAG8685474.1"/>
    </source>
</evidence>
<sequence>KDYSNQDFVIEHTIAKRQIYGEYAVLGQKLASLVAEFNLTHVAVTLQGLIQQVEQSNINSINNQTQNMILNPLQDGYICQNCLKDGYNTIKYTVPCKTCKRNEHTYLHFSNKENVSI</sequence>
<dbReference type="EMBL" id="CAJVPP010007213">
    <property type="protein sequence ID" value="CAG8685474.1"/>
    <property type="molecule type" value="Genomic_DNA"/>
</dbReference>
<feature type="non-terminal residue" evidence="1">
    <location>
        <position position="1"/>
    </location>
</feature>
<evidence type="ECO:0000313" key="2">
    <source>
        <dbReference type="Proteomes" id="UP000789375"/>
    </source>
</evidence>
<dbReference type="AlphaFoldDB" id="A0A9N9ETP9"/>
<gene>
    <name evidence="1" type="ORF">FMOSSE_LOCUS13112</name>
</gene>
<protein>
    <submittedName>
        <fullName evidence="1">9528_t:CDS:1</fullName>
    </submittedName>
</protein>
<reference evidence="1" key="1">
    <citation type="submission" date="2021-06" db="EMBL/GenBank/DDBJ databases">
        <authorList>
            <person name="Kallberg Y."/>
            <person name="Tangrot J."/>
            <person name="Rosling A."/>
        </authorList>
    </citation>
    <scope>NUCLEOTIDE SEQUENCE</scope>
    <source>
        <strain evidence="1">87-6 pot B 2015</strain>
    </source>
</reference>
<accession>A0A9N9ETP9</accession>
<dbReference type="Proteomes" id="UP000789375">
    <property type="component" value="Unassembled WGS sequence"/>
</dbReference>
<organism evidence="1 2">
    <name type="scientific">Funneliformis mosseae</name>
    <name type="common">Endomycorrhizal fungus</name>
    <name type="synonym">Glomus mosseae</name>
    <dbReference type="NCBI Taxonomy" id="27381"/>
    <lineage>
        <taxon>Eukaryota</taxon>
        <taxon>Fungi</taxon>
        <taxon>Fungi incertae sedis</taxon>
        <taxon>Mucoromycota</taxon>
        <taxon>Glomeromycotina</taxon>
        <taxon>Glomeromycetes</taxon>
        <taxon>Glomerales</taxon>
        <taxon>Glomeraceae</taxon>
        <taxon>Funneliformis</taxon>
    </lineage>
</organism>
<name>A0A9N9ETP9_FUNMO</name>
<proteinExistence type="predicted"/>